<dbReference type="Gene3D" id="1.25.40.10">
    <property type="entry name" value="Tetratricopeptide repeat domain"/>
    <property type="match status" value="1"/>
</dbReference>
<evidence type="ECO:0000313" key="4">
    <source>
        <dbReference type="Proteomes" id="UP000540989"/>
    </source>
</evidence>
<sequence>MNAMTNRIDTDVVMAEPQSESMDVSRMEGELTGLIQDSRFEEAICILNSAICENESPELWNDWATVQHAAGKPAEAEKGFRRAITLAPTNRDASVNLGLFLLAQGRYDEATQILSCHLHNLSDEENTAIKNFELKRLQLIDLQPERSHSAQVQQSDISAEGRIHKLESALEYLLISNLNAKASRATGAASNQLLIDRFLGLVRSIQPQLFLDIGANDASTACRVKAMLPTCEVWAFEANPEIHGRFASVVTSVGVNYVNLAISSATGKVTLYAPKTLSRTIVNGEVVDFASVEPEISGKTSMRKRNENATYREFSVDAISLNDFMAAKWTEGMRERNAALWIDVEGAAFEVLTGGEDALKRAAVILIEAENYEFWSGQKQAADVAKLIISAGFIPLDRDREYGDKQFNTIFIHHSFAHLIYSENYMLGPVNTTVASPARKLSHRTLGAHLTAQIPVFIPVFNNPTYVANTLQQLSDIGMRNVCLVDNDSTSHVMRAFLELVQDKVSVIRTGQNKGPRQIVECPEYYDLLPDLFCITDPDLEFNAELPEDFLANLIRLTNELKVGKAGFALRIDDSHLMHTGTFGISRKTYHATEWEQQYWETQLGILKDGSPVYKAGLNTTFAVYNKTFFNPHTFVDAVRVGGRYACRHLPWYRESIVGQEERAFYRATHKHARCGVV</sequence>
<dbReference type="NCBIfam" id="TIGR01444">
    <property type="entry name" value="fkbM_fam"/>
    <property type="match status" value="1"/>
</dbReference>
<dbReference type="InterPro" id="IPR029063">
    <property type="entry name" value="SAM-dependent_MTases_sf"/>
</dbReference>
<keyword evidence="1" id="KW-0802">TPR repeat</keyword>
<dbReference type="PANTHER" id="PTHR36973">
    <property type="entry name" value="SLL1456 PROTEIN-RELATED"/>
    <property type="match status" value="1"/>
</dbReference>
<dbReference type="InterPro" id="IPR053188">
    <property type="entry name" value="FkbM_Methyltransferase"/>
</dbReference>
<dbReference type="Pfam" id="PF14559">
    <property type="entry name" value="TPR_19"/>
    <property type="match status" value="1"/>
</dbReference>
<dbReference type="GO" id="GO:0032259">
    <property type="term" value="P:methylation"/>
    <property type="evidence" value="ECO:0007669"/>
    <property type="project" value="UniProtKB-KW"/>
</dbReference>
<dbReference type="PANTHER" id="PTHR36973:SF4">
    <property type="entry name" value="NODULATION PROTEIN"/>
    <property type="match status" value="1"/>
</dbReference>
<dbReference type="Proteomes" id="UP000540989">
    <property type="component" value="Unassembled WGS sequence"/>
</dbReference>
<dbReference type="InterPro" id="IPR011990">
    <property type="entry name" value="TPR-like_helical_dom_sf"/>
</dbReference>
<keyword evidence="4" id="KW-1185">Reference proteome</keyword>
<organism evidence="3 4">
    <name type="scientific">Granulicella aggregans</name>
    <dbReference type="NCBI Taxonomy" id="474949"/>
    <lineage>
        <taxon>Bacteria</taxon>
        <taxon>Pseudomonadati</taxon>
        <taxon>Acidobacteriota</taxon>
        <taxon>Terriglobia</taxon>
        <taxon>Terriglobales</taxon>
        <taxon>Acidobacteriaceae</taxon>
        <taxon>Granulicella</taxon>
    </lineage>
</organism>
<dbReference type="RefSeq" id="WP_221313431.1">
    <property type="nucleotide sequence ID" value="NZ_JACHIP010000063.1"/>
</dbReference>
<dbReference type="GO" id="GO:0008171">
    <property type="term" value="F:O-methyltransferase activity"/>
    <property type="evidence" value="ECO:0007669"/>
    <property type="project" value="TreeGrafter"/>
</dbReference>
<dbReference type="PROSITE" id="PS50005">
    <property type="entry name" value="TPR"/>
    <property type="match status" value="1"/>
</dbReference>
<dbReference type="SUPFAM" id="SSF53448">
    <property type="entry name" value="Nucleotide-diphospho-sugar transferases"/>
    <property type="match status" value="1"/>
</dbReference>
<name>A0A7W7ZKW2_9BACT</name>
<dbReference type="SUPFAM" id="SSF53335">
    <property type="entry name" value="S-adenosyl-L-methionine-dependent methyltransferases"/>
    <property type="match status" value="1"/>
</dbReference>
<accession>A0A7W7ZKW2</accession>
<dbReference type="SMART" id="SM00028">
    <property type="entry name" value="TPR"/>
    <property type="match status" value="2"/>
</dbReference>
<dbReference type="SUPFAM" id="SSF48452">
    <property type="entry name" value="TPR-like"/>
    <property type="match status" value="1"/>
</dbReference>
<dbReference type="CDD" id="cd00761">
    <property type="entry name" value="Glyco_tranf_GTA_type"/>
    <property type="match status" value="1"/>
</dbReference>
<protein>
    <submittedName>
        <fullName evidence="3">FkbM family methyltransferase</fullName>
    </submittedName>
</protein>
<keyword evidence="3" id="KW-0808">Transferase</keyword>
<dbReference type="InterPro" id="IPR019734">
    <property type="entry name" value="TPR_rpt"/>
</dbReference>
<comment type="caution">
    <text evidence="3">The sequence shown here is derived from an EMBL/GenBank/DDBJ whole genome shotgun (WGS) entry which is preliminary data.</text>
</comment>
<dbReference type="Pfam" id="PF05050">
    <property type="entry name" value="Methyltransf_21"/>
    <property type="match status" value="1"/>
</dbReference>
<reference evidence="3 4" key="1">
    <citation type="submission" date="2020-08" db="EMBL/GenBank/DDBJ databases">
        <title>Genomic Encyclopedia of Type Strains, Phase IV (KMG-V): Genome sequencing to study the core and pangenomes of soil and plant-associated prokaryotes.</title>
        <authorList>
            <person name="Whitman W."/>
        </authorList>
    </citation>
    <scope>NUCLEOTIDE SEQUENCE [LARGE SCALE GENOMIC DNA]</scope>
    <source>
        <strain evidence="3 4">M8UP14</strain>
    </source>
</reference>
<dbReference type="Gene3D" id="3.40.50.150">
    <property type="entry name" value="Vaccinia Virus protein VP39"/>
    <property type="match status" value="1"/>
</dbReference>
<proteinExistence type="predicted"/>
<feature type="repeat" description="TPR" evidence="1">
    <location>
        <begin position="57"/>
        <end position="90"/>
    </location>
</feature>
<evidence type="ECO:0000313" key="3">
    <source>
        <dbReference type="EMBL" id="MBB5061632.1"/>
    </source>
</evidence>
<evidence type="ECO:0000259" key="2">
    <source>
        <dbReference type="Pfam" id="PF05050"/>
    </source>
</evidence>
<dbReference type="AlphaFoldDB" id="A0A7W7ZKW2"/>
<keyword evidence="3" id="KW-0489">Methyltransferase</keyword>
<gene>
    <name evidence="3" type="ORF">HDF16_006368</name>
</gene>
<feature type="domain" description="Methyltransferase FkbM" evidence="2">
    <location>
        <begin position="212"/>
        <end position="394"/>
    </location>
</feature>
<dbReference type="InterPro" id="IPR006342">
    <property type="entry name" value="FkbM_mtfrase"/>
</dbReference>
<dbReference type="EMBL" id="JACHIP010000063">
    <property type="protein sequence ID" value="MBB5061632.1"/>
    <property type="molecule type" value="Genomic_DNA"/>
</dbReference>
<dbReference type="InterPro" id="IPR029044">
    <property type="entry name" value="Nucleotide-diphossugar_trans"/>
</dbReference>
<evidence type="ECO:0000256" key="1">
    <source>
        <dbReference type="PROSITE-ProRule" id="PRU00339"/>
    </source>
</evidence>